<gene>
    <name evidence="5" type="primary">109538713</name>
    <name evidence="4" type="ORF">D910_04349</name>
    <name evidence="3" type="ORF">YQE_07263</name>
</gene>
<reference evidence="5" key="2">
    <citation type="submission" date="2024-08" db="UniProtKB">
        <authorList>
            <consortium name="EnsemblMetazoa"/>
        </authorList>
    </citation>
    <scope>IDENTIFICATION</scope>
</reference>
<feature type="transmembrane region" description="Helical" evidence="1">
    <location>
        <begin position="406"/>
        <end position="425"/>
    </location>
</feature>
<evidence type="ECO:0000313" key="3">
    <source>
        <dbReference type="EMBL" id="ENN76300.1"/>
    </source>
</evidence>
<evidence type="ECO:0000313" key="6">
    <source>
        <dbReference type="Proteomes" id="UP000019118"/>
    </source>
</evidence>
<dbReference type="OrthoDB" id="5978806at2759"/>
<keyword evidence="1" id="KW-1133">Transmembrane helix</keyword>
<dbReference type="InterPro" id="IPR040346">
    <property type="entry name" value="GEX1/Brambleberry"/>
</dbReference>
<organism evidence="3">
    <name type="scientific">Dendroctonus ponderosae</name>
    <name type="common">Mountain pine beetle</name>
    <dbReference type="NCBI Taxonomy" id="77166"/>
    <lineage>
        <taxon>Eukaryota</taxon>
        <taxon>Metazoa</taxon>
        <taxon>Ecdysozoa</taxon>
        <taxon>Arthropoda</taxon>
        <taxon>Hexapoda</taxon>
        <taxon>Insecta</taxon>
        <taxon>Pterygota</taxon>
        <taxon>Neoptera</taxon>
        <taxon>Endopterygota</taxon>
        <taxon>Coleoptera</taxon>
        <taxon>Polyphaga</taxon>
        <taxon>Cucujiformia</taxon>
        <taxon>Curculionidae</taxon>
        <taxon>Scolytinae</taxon>
        <taxon>Dendroctonus</taxon>
    </lineage>
</organism>
<evidence type="ECO:0000256" key="2">
    <source>
        <dbReference type="SAM" id="SignalP"/>
    </source>
</evidence>
<protein>
    <recommendedName>
        <fullName evidence="8">Protein brambleberry</fullName>
    </recommendedName>
</protein>
<name>N6U3X8_DENPD</name>
<evidence type="ECO:0000256" key="1">
    <source>
        <dbReference type="SAM" id="Phobius"/>
    </source>
</evidence>
<evidence type="ECO:0000313" key="4">
    <source>
        <dbReference type="EMBL" id="ERL86946.1"/>
    </source>
</evidence>
<dbReference type="OMA" id="DHSMSEF"/>
<keyword evidence="1" id="KW-0472">Membrane</keyword>
<feature type="non-terminal residue" evidence="3">
    <location>
        <position position="1"/>
    </location>
</feature>
<feature type="transmembrane region" description="Helical" evidence="1">
    <location>
        <begin position="380"/>
        <end position="399"/>
    </location>
</feature>
<dbReference type="HOGENOM" id="CLU_027987_0_0_1"/>
<feature type="signal peptide" evidence="2">
    <location>
        <begin position="1"/>
        <end position="28"/>
    </location>
</feature>
<dbReference type="EMBL" id="KB631899">
    <property type="protein sequence ID" value="ERL86946.1"/>
    <property type="molecule type" value="Genomic_DNA"/>
</dbReference>
<dbReference type="KEGG" id="dpa:109538713"/>
<sequence>MKTFVPLLFHTTLAVLLLIFAGNVSVEGALTDYFTSFVGFFWYGDGTKNEVRSIQEFKKTIPYEVSSVDEKFISKAVELTGVPNSELDSCQQRVVLRLKTDCNKMNDEELAKMAVHLLNCQSFVEGRKIFTCMEEMSIKQCTSAMDSDTWNSYLLMSNRAKAVCYMIRKSQFTALGEHTVNKLMEASQNQLGVLEKISTNQENILGVAEKTSESLAKGQNTLFEQQKDLEKAQLHGQLVIEENIRRLASEKQLIRDTHNTLVQMTKEVQSSLASTAKMVADQHSDTKVNHAQLLEDVNTIQKKASALFDRIEGYSEMLLKQKEEFQGQYEATLNNLNEVNETMHALVNLVKGTRQTLEEKVSWILTALGGTDQAVERLNLVFSHVCFSLVAMLGCAFLSAKPSTRLAIISLPPINLVMAVFGNSYLGLQNLLLATATIIIVQMLGTWAWKQRKSSQAIGLPASKSLPAKPDSCKSFTQFSETDKLRAFQSNPETLDDYAEMERNETDYYSEHFQRLTPPISRNGHYPNLLSRSRSNTPLRLNEGLRGSCRAKTRAGTPCKLSAITGRDYCYRHQTGDSIMG</sequence>
<keyword evidence="2" id="KW-0732">Signal</keyword>
<dbReference type="EnsemblMetazoa" id="XM_019906083.1">
    <property type="protein sequence ID" value="XP_019761642.1"/>
    <property type="gene ID" value="LOC109538713"/>
</dbReference>
<keyword evidence="6" id="KW-1185">Reference proteome</keyword>
<proteinExistence type="predicted"/>
<accession>N6U3X8</accession>
<reference evidence="6 7" key="1">
    <citation type="journal article" date="2013" name="Genome Biol.">
        <title>Draft genome of the mountain pine beetle, Dendroctonus ponderosae Hopkins, a major forest pest.</title>
        <authorList>
            <person name="Keeling C.I."/>
            <person name="Yuen M.M."/>
            <person name="Liao N.Y."/>
            <person name="Docking T.R."/>
            <person name="Chan S.K."/>
            <person name="Taylor G.A."/>
            <person name="Palmquist D.L."/>
            <person name="Jackman S.D."/>
            <person name="Nguyen A."/>
            <person name="Li M."/>
            <person name="Henderson H."/>
            <person name="Janes J.K."/>
            <person name="Zhao Y."/>
            <person name="Pandoh P."/>
            <person name="Moore R."/>
            <person name="Sperling F.A."/>
            <person name="Huber D.P."/>
            <person name="Birol I."/>
            <person name="Jones S.J."/>
            <person name="Bohlmann J."/>
        </authorList>
    </citation>
    <scope>NUCLEOTIDE SEQUENCE</scope>
</reference>
<dbReference type="Proteomes" id="UP000030742">
    <property type="component" value="Unassembled WGS sequence"/>
</dbReference>
<dbReference type="PANTHER" id="PTHR33538">
    <property type="entry name" value="PROTEIN GAMETE EXPRESSED 1"/>
    <property type="match status" value="1"/>
</dbReference>
<dbReference type="EMBL" id="KB740984">
    <property type="protein sequence ID" value="ENN76300.1"/>
    <property type="molecule type" value="Genomic_DNA"/>
</dbReference>
<evidence type="ECO:0000313" key="7">
    <source>
        <dbReference type="Proteomes" id="UP000030742"/>
    </source>
</evidence>
<evidence type="ECO:0008006" key="8">
    <source>
        <dbReference type="Google" id="ProtNLM"/>
    </source>
</evidence>
<feature type="transmembrane region" description="Helical" evidence="1">
    <location>
        <begin position="431"/>
        <end position="449"/>
    </location>
</feature>
<dbReference type="AlphaFoldDB" id="N6U3X8"/>
<keyword evidence="1" id="KW-0812">Transmembrane</keyword>
<dbReference type="PANTHER" id="PTHR33538:SF1">
    <property type="entry name" value="PROTEIN BRAMBLEBERRY"/>
    <property type="match status" value="1"/>
</dbReference>
<evidence type="ECO:0000313" key="5">
    <source>
        <dbReference type="EnsemblMetazoa" id="XP_019761642.1"/>
    </source>
</evidence>
<feature type="chain" id="PRO_5010971954" description="Protein brambleberry" evidence="2">
    <location>
        <begin position="29"/>
        <end position="581"/>
    </location>
</feature>
<dbReference type="STRING" id="77166.N6U3X8"/>
<dbReference type="Proteomes" id="UP000019118">
    <property type="component" value="Unassembled WGS sequence"/>
</dbReference>